<evidence type="ECO:0000256" key="3">
    <source>
        <dbReference type="SAM" id="Phobius"/>
    </source>
</evidence>
<dbReference type="Pfam" id="PF10101">
    <property type="entry name" value="DUF2339"/>
    <property type="match status" value="1"/>
</dbReference>
<evidence type="ECO:0000313" key="4">
    <source>
        <dbReference type="EMBL" id="MXO86985.1"/>
    </source>
</evidence>
<organism evidence="4 5">
    <name type="scientific">Parapontixanthobacter aurantiacus</name>
    <dbReference type="NCBI Taxonomy" id="1463599"/>
    <lineage>
        <taxon>Bacteria</taxon>
        <taxon>Pseudomonadati</taxon>
        <taxon>Pseudomonadota</taxon>
        <taxon>Alphaproteobacteria</taxon>
        <taxon>Sphingomonadales</taxon>
        <taxon>Erythrobacteraceae</taxon>
        <taxon>Parapontixanthobacter</taxon>
    </lineage>
</organism>
<feature type="transmembrane region" description="Helical" evidence="3">
    <location>
        <begin position="392"/>
        <end position="410"/>
    </location>
</feature>
<feature type="transmembrane region" description="Helical" evidence="3">
    <location>
        <begin position="702"/>
        <end position="720"/>
    </location>
</feature>
<feature type="transmembrane region" description="Helical" evidence="3">
    <location>
        <begin position="367"/>
        <end position="386"/>
    </location>
</feature>
<dbReference type="AlphaFoldDB" id="A0A844ZGK6"/>
<feature type="region of interest" description="Disordered" evidence="2">
    <location>
        <begin position="53"/>
        <end position="83"/>
    </location>
</feature>
<feature type="transmembrane region" description="Helical" evidence="3">
    <location>
        <begin position="531"/>
        <end position="551"/>
    </location>
</feature>
<dbReference type="OrthoDB" id="5422830at2"/>
<comment type="caution">
    <text evidence="4">The sequence shown here is derived from an EMBL/GenBank/DDBJ whole genome shotgun (WGS) entry which is preliminary data.</text>
</comment>
<evidence type="ECO:0000256" key="2">
    <source>
        <dbReference type="SAM" id="MobiDB-lite"/>
    </source>
</evidence>
<feature type="coiled-coil region" evidence="1">
    <location>
        <begin position="13"/>
        <end position="40"/>
    </location>
</feature>
<name>A0A844ZGK6_9SPHN</name>
<keyword evidence="3" id="KW-0472">Membrane</keyword>
<dbReference type="InterPro" id="IPR019286">
    <property type="entry name" value="DUF2339_TM"/>
</dbReference>
<accession>A0A844ZGK6</accession>
<dbReference type="InterPro" id="IPR014600">
    <property type="entry name" value="UCP035905_mem"/>
</dbReference>
<feature type="transmembrane region" description="Helical" evidence="3">
    <location>
        <begin position="497"/>
        <end position="519"/>
    </location>
</feature>
<protein>
    <submittedName>
        <fullName evidence="4">DUF2339 domain-containing protein</fullName>
    </submittedName>
</protein>
<keyword evidence="5" id="KW-1185">Reference proteome</keyword>
<feature type="transmembrane region" description="Helical" evidence="3">
    <location>
        <begin position="936"/>
        <end position="954"/>
    </location>
</feature>
<reference evidence="4 5" key="1">
    <citation type="submission" date="2019-12" db="EMBL/GenBank/DDBJ databases">
        <title>Genomic-based taxomic classification of the family Erythrobacteraceae.</title>
        <authorList>
            <person name="Xu L."/>
        </authorList>
    </citation>
    <scope>NUCLEOTIDE SEQUENCE [LARGE SCALE GENOMIC DNA]</scope>
    <source>
        <strain evidence="4 5">MCCC 1A09962</strain>
    </source>
</reference>
<keyword evidence="3" id="KW-1133">Transmembrane helix</keyword>
<keyword evidence="3" id="KW-0812">Transmembrane</keyword>
<feature type="transmembrane region" description="Helical" evidence="3">
    <location>
        <begin position="835"/>
        <end position="853"/>
    </location>
</feature>
<feature type="transmembrane region" description="Helical" evidence="3">
    <location>
        <begin position="907"/>
        <end position="930"/>
    </location>
</feature>
<feature type="transmembrane region" description="Helical" evidence="3">
    <location>
        <begin position="771"/>
        <end position="788"/>
    </location>
</feature>
<dbReference type="EMBL" id="WTYW01000005">
    <property type="protein sequence ID" value="MXO86985.1"/>
    <property type="molecule type" value="Genomic_DNA"/>
</dbReference>
<gene>
    <name evidence="4" type="ORF">GRI38_13205</name>
</gene>
<evidence type="ECO:0000313" key="5">
    <source>
        <dbReference type="Proteomes" id="UP000433104"/>
    </source>
</evidence>
<dbReference type="PIRSF" id="PIRSF035905">
    <property type="entry name" value="UCP035905_mp"/>
    <property type="match status" value="1"/>
</dbReference>
<feature type="transmembrane region" description="Helical" evidence="3">
    <location>
        <begin position="154"/>
        <end position="175"/>
    </location>
</feature>
<sequence>MTEFVVFCLIVAVIVLYAELEKAKRQLSAHEERLDANASALSELWRRSAEAESFSAQEDRPIAAVPGSEPQDEVPPEEPVAEDFPEETLPAGEPVIAAPPPESADRVGRSDLPTPIYVDARRTEAETDALSGEATGPSWRNFSFDFEDLFGRRLSIWAGGVTLAIAGILLVLFSIEQGLLSPGVRVALSFLFGAALLAAAELAHRFEARLADPRVRQALAGAGIATLYAAFYLAGTTYALIGAGIAFAGLAAVTAGAIALSYRYGLPCAVLGLVGGFAAPALVESDSPNIPLLTVYLTLVVAGLAYTSRRQHRPWLGLAALGGGFVWAFFLLAAGIEETSSFAAVGFYLIGLGALLPLLLASMSAKVWQRIVAAALASFQMAALIVQGGFDTLTWSLYLLLAAAIAFLGWRDRKLREASGVVAMIAVALLLFWTDPSGATFVLIAAIVAAITVGVPLAAIWLDRQVSVDLWQVAAIPLGIAVAAFDQFGWSPDDNTRFYLTAGIATLAVPPALAAFRLWAAEPARTLDRPLVERFHAPVASASLLVIGAGMIALPGWSWPFVAAPVAMVVIALERRRSAASLVPLSIAAVALSVFLLFTDNTAFQEMDRLGGYEPADPDLAAWLAALRWLATLAPLAFLIHVTAGGATRTVRTTGRAAQIVAAGIAYGALAQVVPFDALFWVLAALAATVLYFQPRLVPASLAALGIAVLAAIDPAGHWIGKGMRALMGLEWLLEAPESWRAAVLRILPVAALSGFLVWRPTALDRFSRHGLAILSGIAGTIVAHTLYKHLFVIETASRFVTLGLPERMVWEAALAVGGFALMQRNRASLRNAGAALLAAATLHYLYFTILLHNPLWDAQAVGSIPVVNLLLPMYAIGLVLAWRAVRSFPEFGSGVRRVADTARMALIVLLGLSLLRQIFAGSLLTSAPMGGTEDLLRSLLGIVLAIAFLLWGARTGTRSWRIGSLVVMLASVAKVFLVDAAGLEGLLRIASFMALGFSLIGIGWLYSRQLKSQLPPPEEQDATPQAA</sequence>
<feature type="transmembrane region" description="Helical" evidence="3">
    <location>
        <begin position="315"/>
        <end position="336"/>
    </location>
</feature>
<dbReference type="PANTHER" id="PTHR38434:SF1">
    <property type="entry name" value="BLL2549 PROTEIN"/>
    <property type="match status" value="1"/>
</dbReference>
<feature type="transmembrane region" description="Helical" evidence="3">
    <location>
        <begin position="417"/>
        <end position="434"/>
    </location>
</feature>
<dbReference type="PANTHER" id="PTHR38434">
    <property type="entry name" value="BLL2549 PROTEIN"/>
    <property type="match status" value="1"/>
</dbReference>
<feature type="transmembrane region" description="Helical" evidence="3">
    <location>
        <begin position="226"/>
        <end position="252"/>
    </location>
</feature>
<keyword evidence="1" id="KW-0175">Coiled coil</keyword>
<feature type="compositionally biased region" description="Acidic residues" evidence="2">
    <location>
        <begin position="70"/>
        <end position="83"/>
    </location>
</feature>
<feature type="transmembrane region" description="Helical" evidence="3">
    <location>
        <begin position="740"/>
        <end position="759"/>
    </location>
</feature>
<dbReference type="Proteomes" id="UP000433104">
    <property type="component" value="Unassembled WGS sequence"/>
</dbReference>
<feature type="transmembrane region" description="Helical" evidence="3">
    <location>
        <begin position="865"/>
        <end position="886"/>
    </location>
</feature>
<feature type="transmembrane region" description="Helical" evidence="3">
    <location>
        <begin position="342"/>
        <end position="360"/>
    </location>
</feature>
<feature type="transmembrane region" description="Helical" evidence="3">
    <location>
        <begin position="990"/>
        <end position="1007"/>
    </location>
</feature>
<feature type="transmembrane region" description="Helical" evidence="3">
    <location>
        <begin position="289"/>
        <end position="308"/>
    </location>
</feature>
<evidence type="ECO:0000256" key="1">
    <source>
        <dbReference type="SAM" id="Coils"/>
    </source>
</evidence>
<dbReference type="RefSeq" id="WP_160685053.1">
    <property type="nucleotide sequence ID" value="NZ_WTYW01000005.1"/>
</dbReference>
<feature type="transmembrane region" description="Helical" evidence="3">
    <location>
        <begin position="620"/>
        <end position="642"/>
    </location>
</feature>
<proteinExistence type="predicted"/>
<feature type="transmembrane region" description="Helical" evidence="3">
    <location>
        <begin position="966"/>
        <end position="984"/>
    </location>
</feature>
<feature type="transmembrane region" description="Helical" evidence="3">
    <location>
        <begin position="187"/>
        <end position="206"/>
    </location>
</feature>
<feature type="transmembrane region" description="Helical" evidence="3">
    <location>
        <begin position="440"/>
        <end position="461"/>
    </location>
</feature>
<feature type="transmembrane region" description="Helical" evidence="3">
    <location>
        <begin position="580"/>
        <end position="600"/>
    </location>
</feature>